<dbReference type="GO" id="GO:0000272">
    <property type="term" value="P:polysaccharide catabolic process"/>
    <property type="evidence" value="ECO:0007669"/>
    <property type="project" value="UniProtKB-KW"/>
</dbReference>
<reference evidence="4 5" key="1">
    <citation type="submission" date="2019-09" db="EMBL/GenBank/DDBJ databases">
        <title>Mumia zhuanghuii sp. nov. isolated from the intestinal contents of plateau pika (Ochotona curzoniae) in the Qinghai-Tibet plateau of China.</title>
        <authorList>
            <person name="Tian Z."/>
        </authorList>
    </citation>
    <scope>NUCLEOTIDE SEQUENCE [LARGE SCALE GENOMIC DNA]</scope>
    <source>
        <strain evidence="5">350</strain>
    </source>
</reference>
<evidence type="ECO:0000256" key="1">
    <source>
        <dbReference type="ARBA" id="ARBA00023295"/>
    </source>
</evidence>
<keyword evidence="2" id="KW-0119">Carbohydrate metabolism</keyword>
<dbReference type="Gene3D" id="2.120.10.30">
    <property type="entry name" value="TolB, C-terminal domain"/>
    <property type="match status" value="1"/>
</dbReference>
<accession>A0A5Q6RRJ6</accession>
<evidence type="ECO:0000256" key="2">
    <source>
        <dbReference type="ARBA" id="ARBA00023326"/>
    </source>
</evidence>
<evidence type="ECO:0000256" key="3">
    <source>
        <dbReference type="SAM" id="SignalP"/>
    </source>
</evidence>
<dbReference type="SUPFAM" id="SSF63829">
    <property type="entry name" value="Calcium-dependent phosphotriesterase"/>
    <property type="match status" value="1"/>
</dbReference>
<dbReference type="GO" id="GO:0016798">
    <property type="term" value="F:hydrolase activity, acting on glycosyl bonds"/>
    <property type="evidence" value="ECO:0007669"/>
    <property type="project" value="UniProtKB-KW"/>
</dbReference>
<dbReference type="InterPro" id="IPR003961">
    <property type="entry name" value="FN3_dom"/>
</dbReference>
<organism evidence="4 5">
    <name type="scientific">Mumia zhuanghuii</name>
    <dbReference type="NCBI Taxonomy" id="2585211"/>
    <lineage>
        <taxon>Bacteria</taxon>
        <taxon>Bacillati</taxon>
        <taxon>Actinomycetota</taxon>
        <taxon>Actinomycetes</taxon>
        <taxon>Propionibacteriales</taxon>
        <taxon>Nocardioidaceae</taxon>
        <taxon>Mumia</taxon>
    </lineage>
</organism>
<feature type="chain" id="PRO_5024320627" description="Fibronectin type-III domain-containing protein" evidence="3">
    <location>
        <begin position="30"/>
        <end position="401"/>
    </location>
</feature>
<keyword evidence="1" id="KW-0326">Glycosidase</keyword>
<protein>
    <recommendedName>
        <fullName evidence="6">Fibronectin type-III domain-containing protein</fullName>
    </recommendedName>
</protein>
<dbReference type="Proteomes" id="UP000307768">
    <property type="component" value="Unassembled WGS sequence"/>
</dbReference>
<sequence>MKRTIRAVGTVAVSALVAGVLVGAPPASADDVDVAPARKITGATTSPFGLAKDAAGRIYVSNFSQNNVVVYAAGANGAAAPTRTMNSGVNSPRGVDVDSNGFTYVANGNGLVSVFAPTADLGDPPVKTFGTGAGAALGLDVGPTGSIFVRKSTTVNVYSPAAAGNPAPTTRQITGLPNGNGVHVAQNGTTWADAGAALRAYAPNANGAAIPLRTISGAKTGLTAPVVGLGTDAAGRIYATNFNVVSTAVVFAADAQDNVAPLKVLGGPASQLNDPSHIAVSGSGRLTVANFGAQSVLEFATLFVKAPSKPRALKVKGKKRAKKRTITWKAPADNGGAQITGYRLVIKKGSKVLVKKNFGPGKRSFKVKRAKLRNGKNVVFIKAKNSQGFGKNAKKAFRVRK</sequence>
<keyword evidence="1" id="KW-0378">Hydrolase</keyword>
<dbReference type="RefSeq" id="WP_149770841.1">
    <property type="nucleotide sequence ID" value="NZ_VDFQ02000005.1"/>
</dbReference>
<dbReference type="Gene3D" id="2.40.10.500">
    <property type="match status" value="1"/>
</dbReference>
<dbReference type="InterPro" id="IPR036116">
    <property type="entry name" value="FN3_sf"/>
</dbReference>
<dbReference type="InterPro" id="IPR013783">
    <property type="entry name" value="Ig-like_fold"/>
</dbReference>
<dbReference type="OrthoDB" id="3831551at2"/>
<feature type="signal peptide" evidence="3">
    <location>
        <begin position="1"/>
        <end position="29"/>
    </location>
</feature>
<evidence type="ECO:0000313" key="4">
    <source>
        <dbReference type="EMBL" id="KAA1420672.1"/>
    </source>
</evidence>
<dbReference type="Gene3D" id="2.60.40.10">
    <property type="entry name" value="Immunoglobulins"/>
    <property type="match status" value="1"/>
</dbReference>
<keyword evidence="2" id="KW-0624">Polysaccharide degradation</keyword>
<dbReference type="InterPro" id="IPR011042">
    <property type="entry name" value="6-blade_b-propeller_TolB-like"/>
</dbReference>
<dbReference type="EMBL" id="VDFQ02000005">
    <property type="protein sequence ID" value="KAA1420672.1"/>
    <property type="molecule type" value="Genomic_DNA"/>
</dbReference>
<keyword evidence="3" id="KW-0732">Signal</keyword>
<dbReference type="SUPFAM" id="SSF49265">
    <property type="entry name" value="Fibronectin type III"/>
    <property type="match status" value="1"/>
</dbReference>
<gene>
    <name evidence="4" type="ORF">FE697_017160</name>
</gene>
<dbReference type="AlphaFoldDB" id="A0A5Q6RRJ6"/>
<evidence type="ECO:0000313" key="5">
    <source>
        <dbReference type="Proteomes" id="UP000307768"/>
    </source>
</evidence>
<name>A0A5Q6RRJ6_9ACTN</name>
<dbReference type="CDD" id="cd00063">
    <property type="entry name" value="FN3"/>
    <property type="match status" value="1"/>
</dbReference>
<proteinExistence type="predicted"/>
<evidence type="ECO:0008006" key="6">
    <source>
        <dbReference type="Google" id="ProtNLM"/>
    </source>
</evidence>
<comment type="caution">
    <text evidence="4">The sequence shown here is derived from an EMBL/GenBank/DDBJ whole genome shotgun (WGS) entry which is preliminary data.</text>
</comment>